<organism evidence="2 3">
    <name type="scientific">Paenirhodobacter populi</name>
    <dbReference type="NCBI Taxonomy" id="2306993"/>
    <lineage>
        <taxon>Bacteria</taxon>
        <taxon>Pseudomonadati</taxon>
        <taxon>Pseudomonadota</taxon>
        <taxon>Alphaproteobacteria</taxon>
        <taxon>Rhodobacterales</taxon>
        <taxon>Rhodobacter group</taxon>
        <taxon>Paenirhodobacter</taxon>
    </lineage>
</organism>
<keyword evidence="2" id="KW-0560">Oxidoreductase</keyword>
<dbReference type="InterPro" id="IPR011008">
    <property type="entry name" value="Dimeric_a/b-barrel"/>
</dbReference>
<keyword evidence="2" id="KW-0503">Monooxygenase</keyword>
<sequence>MIHEVAAIQIKPEAGILFERAFLRAVPLFERAKGCRFIRLERSVEDPLRYLIVIGWDMIEDHVSGFRSSEDYGRWRDLVGDLFAAPPLVDHTEVIVAYSLKDIG</sequence>
<evidence type="ECO:0000259" key="1">
    <source>
        <dbReference type="PROSITE" id="PS51725"/>
    </source>
</evidence>
<dbReference type="InterPro" id="IPR007138">
    <property type="entry name" value="ABM_dom"/>
</dbReference>
<feature type="domain" description="ABM" evidence="1">
    <location>
        <begin position="2"/>
        <end position="95"/>
    </location>
</feature>
<dbReference type="Proteomes" id="UP000285710">
    <property type="component" value="Unassembled WGS sequence"/>
</dbReference>
<dbReference type="GO" id="GO:0004497">
    <property type="term" value="F:monooxygenase activity"/>
    <property type="evidence" value="ECO:0007669"/>
    <property type="project" value="UniProtKB-KW"/>
</dbReference>
<dbReference type="RefSeq" id="WP_128270883.1">
    <property type="nucleotide sequence ID" value="NZ_SAUW01000034.1"/>
</dbReference>
<gene>
    <name evidence="2" type="ORF">D2T33_19475</name>
</gene>
<reference evidence="2 3" key="1">
    <citation type="submission" date="2019-01" db="EMBL/GenBank/DDBJ databases">
        <title>Sinorhodobacter populi sp. nov. isolated from the symptomatic bark tissue of Populus euramericana canker.</title>
        <authorList>
            <person name="Xu G."/>
        </authorList>
    </citation>
    <scope>NUCLEOTIDE SEQUENCE [LARGE SCALE GENOMIC DNA]</scope>
    <source>
        <strain evidence="2 3">2D-5</strain>
    </source>
</reference>
<comment type="caution">
    <text evidence="2">The sequence shown here is derived from an EMBL/GenBank/DDBJ whole genome shotgun (WGS) entry which is preliminary data.</text>
</comment>
<dbReference type="PROSITE" id="PS51725">
    <property type="entry name" value="ABM"/>
    <property type="match status" value="1"/>
</dbReference>
<reference evidence="2 3" key="2">
    <citation type="submission" date="2019-01" db="EMBL/GenBank/DDBJ databases">
        <authorList>
            <person name="Li Y."/>
        </authorList>
    </citation>
    <scope>NUCLEOTIDE SEQUENCE [LARGE SCALE GENOMIC DNA]</scope>
    <source>
        <strain evidence="2 3">2D-5</strain>
    </source>
</reference>
<dbReference type="Gene3D" id="3.30.70.100">
    <property type="match status" value="1"/>
</dbReference>
<dbReference type="EMBL" id="SAUW01000034">
    <property type="protein sequence ID" value="RWR05765.1"/>
    <property type="molecule type" value="Genomic_DNA"/>
</dbReference>
<dbReference type="AlphaFoldDB" id="A0A443IL81"/>
<dbReference type="Pfam" id="PF03992">
    <property type="entry name" value="ABM"/>
    <property type="match status" value="1"/>
</dbReference>
<name>A0A443IL81_9RHOB</name>
<evidence type="ECO:0000313" key="2">
    <source>
        <dbReference type="EMBL" id="RWR05765.1"/>
    </source>
</evidence>
<keyword evidence="3" id="KW-1185">Reference proteome</keyword>
<evidence type="ECO:0000313" key="3">
    <source>
        <dbReference type="Proteomes" id="UP000285710"/>
    </source>
</evidence>
<protein>
    <submittedName>
        <fullName evidence="2">Antibiotic biosynthesis monooxygenase</fullName>
    </submittedName>
</protein>
<dbReference type="SUPFAM" id="SSF54909">
    <property type="entry name" value="Dimeric alpha+beta barrel"/>
    <property type="match status" value="1"/>
</dbReference>
<accession>A0A443IL81</accession>
<proteinExistence type="predicted"/>